<proteinExistence type="predicted"/>
<dbReference type="Proteomes" id="UP000683360">
    <property type="component" value="Unassembled WGS sequence"/>
</dbReference>
<reference evidence="1" key="1">
    <citation type="submission" date="2021-03" db="EMBL/GenBank/DDBJ databases">
        <authorList>
            <person name="Bekaert M."/>
        </authorList>
    </citation>
    <scope>NUCLEOTIDE SEQUENCE</scope>
</reference>
<dbReference type="AlphaFoldDB" id="A0A8S3UM39"/>
<sequence length="155" mass="17497">MGAPPCINLVGKTLKGTQLLLKVLENQQEILKRIKTIEMEVKIKKTTEKPVDIKVPNGMKNAVKIGYKEGVRRDLKWQFEGKRPNVDVPVDRSVPGDVSASHFYVNRSCIIEYSDCLNIFLVPEEKLSLTDIVKHTSDTGEARAIRIPPRRVAFV</sequence>
<organism evidence="1 2">
    <name type="scientific">Mytilus edulis</name>
    <name type="common">Blue mussel</name>
    <dbReference type="NCBI Taxonomy" id="6550"/>
    <lineage>
        <taxon>Eukaryota</taxon>
        <taxon>Metazoa</taxon>
        <taxon>Spiralia</taxon>
        <taxon>Lophotrochozoa</taxon>
        <taxon>Mollusca</taxon>
        <taxon>Bivalvia</taxon>
        <taxon>Autobranchia</taxon>
        <taxon>Pteriomorphia</taxon>
        <taxon>Mytilida</taxon>
        <taxon>Mytiloidea</taxon>
        <taxon>Mytilidae</taxon>
        <taxon>Mytilinae</taxon>
        <taxon>Mytilus</taxon>
    </lineage>
</organism>
<comment type="caution">
    <text evidence="1">The sequence shown here is derived from an EMBL/GenBank/DDBJ whole genome shotgun (WGS) entry which is preliminary data.</text>
</comment>
<evidence type="ECO:0000313" key="1">
    <source>
        <dbReference type="EMBL" id="CAG2246384.1"/>
    </source>
</evidence>
<accession>A0A8S3UM39</accession>
<protein>
    <submittedName>
        <fullName evidence="1">Uncharacterized protein</fullName>
    </submittedName>
</protein>
<evidence type="ECO:0000313" key="2">
    <source>
        <dbReference type="Proteomes" id="UP000683360"/>
    </source>
</evidence>
<dbReference type="EMBL" id="CAJPWZ010002863">
    <property type="protein sequence ID" value="CAG2246384.1"/>
    <property type="molecule type" value="Genomic_DNA"/>
</dbReference>
<gene>
    <name evidence="1" type="ORF">MEDL_58358</name>
</gene>
<keyword evidence="2" id="KW-1185">Reference proteome</keyword>
<name>A0A8S3UM39_MYTED</name>